<keyword evidence="7" id="KW-0560">Oxidoreductase</keyword>
<gene>
    <name evidence="7" type="primary">MC8</name>
    <name evidence="6" type="synonym">MC3</name>
</gene>
<organism evidence="7">
    <name type="scientific">Mitrocoma cellularia</name>
    <name type="common">Cross jellyfish</name>
    <name type="synonym">Earleria cellularia</name>
    <dbReference type="NCBI Taxonomy" id="31874"/>
    <lineage>
        <taxon>Eukaryota</taxon>
        <taxon>Metazoa</taxon>
        <taxon>Cnidaria</taxon>
        <taxon>Hydrozoa</taxon>
        <taxon>Hydroidolina</taxon>
        <taxon>Leptothecata</taxon>
        <taxon>Mitrocomidae</taxon>
        <taxon>Mitrocoma</taxon>
    </lineage>
</organism>
<dbReference type="InterPro" id="IPR018247">
    <property type="entry name" value="EF_Hand_1_Ca_BS"/>
</dbReference>
<dbReference type="EC" id="1.13.12.5" evidence="7"/>
<dbReference type="PROSITE" id="PS00018">
    <property type="entry name" value="EF_HAND_1"/>
    <property type="match status" value="3"/>
</dbReference>
<evidence type="ECO:0000259" key="5">
    <source>
        <dbReference type="PROSITE" id="PS50222"/>
    </source>
</evidence>
<dbReference type="Gene3D" id="1.10.238.10">
    <property type="entry name" value="EF-hand"/>
    <property type="match status" value="1"/>
</dbReference>
<dbReference type="GO" id="GO:0050248">
    <property type="term" value="F:Renilla-luciferin 2-monooxygenase activity"/>
    <property type="evidence" value="ECO:0007669"/>
    <property type="project" value="UniProtKB-EC"/>
</dbReference>
<protein>
    <submittedName>
        <fullName evidence="7">Apomitrocomin MC3</fullName>
        <ecNumber evidence="7">1.13.12.5</ecNumber>
    </submittedName>
</protein>
<dbReference type="SMART" id="SM00054">
    <property type="entry name" value="EFh"/>
    <property type="match status" value="3"/>
</dbReference>
<dbReference type="InterPro" id="IPR011992">
    <property type="entry name" value="EF-hand-dom_pair"/>
</dbReference>
<dbReference type="Pfam" id="PF13499">
    <property type="entry name" value="EF-hand_7"/>
    <property type="match status" value="1"/>
</dbReference>
<dbReference type="GO" id="GO:0005509">
    <property type="term" value="F:calcium ion binding"/>
    <property type="evidence" value="ECO:0007669"/>
    <property type="project" value="InterPro"/>
</dbReference>
<dbReference type="Pfam" id="PF13202">
    <property type="entry name" value="EF-hand_5"/>
    <property type="match status" value="1"/>
</dbReference>
<evidence type="ECO:0000313" key="6">
    <source>
        <dbReference type="EMBL" id="AIU48028.1"/>
    </source>
</evidence>
<dbReference type="EMBL" id="KF882010">
    <property type="protein sequence ID" value="AIU48028.1"/>
    <property type="molecule type" value="mRNA"/>
</dbReference>
<dbReference type="SUPFAM" id="SSF47473">
    <property type="entry name" value="EF-hand"/>
    <property type="match status" value="1"/>
</dbReference>
<dbReference type="PROSITE" id="PS50222">
    <property type="entry name" value="EF_HAND_2"/>
    <property type="match status" value="3"/>
</dbReference>
<evidence type="ECO:0000256" key="1">
    <source>
        <dbReference type="ARBA" id="ARBA00007828"/>
    </source>
</evidence>
<feature type="domain" description="EF-hand" evidence="5">
    <location>
        <begin position="118"/>
        <end position="147"/>
    </location>
</feature>
<name>A0A0F6NWP2_MITCE</name>
<accession>A0A0F6NWP2</accession>
<dbReference type="CDD" id="cd00051">
    <property type="entry name" value="EFh"/>
    <property type="match status" value="1"/>
</dbReference>
<keyword evidence="3" id="KW-0455">Luminescence</keyword>
<feature type="domain" description="EF-hand" evidence="5">
    <location>
        <begin position="148"/>
        <end position="183"/>
    </location>
</feature>
<keyword evidence="4" id="KW-0599">Photoprotein</keyword>
<dbReference type="GO" id="GO:0008218">
    <property type="term" value="P:bioluminescence"/>
    <property type="evidence" value="ECO:0007669"/>
    <property type="project" value="UniProtKB-KW"/>
</dbReference>
<evidence type="ECO:0000256" key="4">
    <source>
        <dbReference type="ARBA" id="ARBA00023262"/>
    </source>
</evidence>
<dbReference type="EMBL" id="KF882015">
    <property type="protein sequence ID" value="AIU48033.1"/>
    <property type="molecule type" value="mRNA"/>
</dbReference>
<sequence>MSMGSRYAVKLDTDFDNPKWIARHKHMFNFLDINSNGQINLNEMVHKASNIICKKLGATEEQTRRHQKCVEDFFGGAGLEYDKDTTWPEYIEGWKRLAKTELERHSKNQVTLIRLWGDALFDIIDKDGNGSVSLDEWIQYTHCAGIQQSRGQCEATFAHCDLDGDGKLDVDEMTRQHLGFWYSVDSTCEGLYGGAVPY</sequence>
<keyword evidence="2" id="KW-0106">Calcium</keyword>
<dbReference type="AlphaFoldDB" id="A0A0F6NWP2"/>
<reference evidence="7" key="1">
    <citation type="submission" date="2013-11" db="EMBL/GenBank/DDBJ databases">
        <title>Multiple Isospecies of Ca(2+)-regulated Photoprotein Mitrocomin from the Jellyfish Mitrocoma cellularia: Cloning, Characterization, and Crystal Structure.</title>
        <authorList>
            <person name="Burakova L.P."/>
            <person name="Natashin P.V."/>
            <person name="Markova S.V."/>
            <person name="Eremeeva E.V."/>
            <person name="Shimomura O."/>
            <person name="Liu Z.-J."/>
            <person name="Vysotski E.S."/>
        </authorList>
    </citation>
    <scope>NUCLEOTIDE SEQUENCE</scope>
    <source>
        <tissue evidence="7">Jellyfish outer bell margin containing photocytes</tissue>
    </source>
</reference>
<feature type="domain" description="EF-hand" evidence="5">
    <location>
        <begin position="19"/>
        <end position="54"/>
    </location>
</feature>
<comment type="similarity">
    <text evidence="1">Belongs to the aequorin family.</text>
</comment>
<evidence type="ECO:0000256" key="3">
    <source>
        <dbReference type="ARBA" id="ARBA00023223"/>
    </source>
</evidence>
<evidence type="ECO:0000256" key="2">
    <source>
        <dbReference type="ARBA" id="ARBA00022837"/>
    </source>
</evidence>
<proteinExistence type="evidence at transcript level"/>
<dbReference type="InterPro" id="IPR002048">
    <property type="entry name" value="EF_hand_dom"/>
</dbReference>
<evidence type="ECO:0000313" key="7">
    <source>
        <dbReference type="EMBL" id="AIU48033.1"/>
    </source>
</evidence>
<dbReference type="SMR" id="A0A0F6NWP2"/>